<proteinExistence type="predicted"/>
<dbReference type="Proteomes" id="UP000607653">
    <property type="component" value="Unassembled WGS sequence"/>
</dbReference>
<evidence type="ECO:0000313" key="1">
    <source>
        <dbReference type="EMBL" id="DAD26289.1"/>
    </source>
</evidence>
<evidence type="ECO:0000313" key="2">
    <source>
        <dbReference type="Proteomes" id="UP000607653"/>
    </source>
</evidence>
<gene>
    <name evidence="1" type="ORF">HUJ06_027757</name>
</gene>
<protein>
    <submittedName>
        <fullName evidence="1">Uncharacterized protein</fullName>
    </submittedName>
</protein>
<dbReference type="AlphaFoldDB" id="A0A822Y4P4"/>
<comment type="caution">
    <text evidence="1">The sequence shown here is derived from an EMBL/GenBank/DDBJ whole genome shotgun (WGS) entry which is preliminary data.</text>
</comment>
<organism evidence="1 2">
    <name type="scientific">Nelumbo nucifera</name>
    <name type="common">Sacred lotus</name>
    <dbReference type="NCBI Taxonomy" id="4432"/>
    <lineage>
        <taxon>Eukaryota</taxon>
        <taxon>Viridiplantae</taxon>
        <taxon>Streptophyta</taxon>
        <taxon>Embryophyta</taxon>
        <taxon>Tracheophyta</taxon>
        <taxon>Spermatophyta</taxon>
        <taxon>Magnoliopsida</taxon>
        <taxon>Proteales</taxon>
        <taxon>Nelumbonaceae</taxon>
        <taxon>Nelumbo</taxon>
    </lineage>
</organism>
<sequence length="60" mass="6802">MSTWQPTALKVIYSSTPKSKLSHPDLQKAEYFIFQEELTVLLMIKSLPNPGIHISVSPME</sequence>
<dbReference type="EMBL" id="DUZY01000002">
    <property type="protein sequence ID" value="DAD26289.1"/>
    <property type="molecule type" value="Genomic_DNA"/>
</dbReference>
<accession>A0A822Y4P4</accession>
<name>A0A822Y4P4_NELNU</name>
<keyword evidence="2" id="KW-1185">Reference proteome</keyword>
<reference evidence="1 2" key="1">
    <citation type="journal article" date="2020" name="Mol. Biol. Evol.">
        <title>Distinct Expression and Methylation Patterns for Genes with Different Fates following a Single Whole-Genome Duplication in Flowering Plants.</title>
        <authorList>
            <person name="Shi T."/>
            <person name="Rahmani R.S."/>
            <person name="Gugger P.F."/>
            <person name="Wang M."/>
            <person name="Li H."/>
            <person name="Zhang Y."/>
            <person name="Li Z."/>
            <person name="Wang Q."/>
            <person name="Van de Peer Y."/>
            <person name="Marchal K."/>
            <person name="Chen J."/>
        </authorList>
    </citation>
    <scope>NUCLEOTIDE SEQUENCE [LARGE SCALE GENOMIC DNA]</scope>
    <source>
        <tissue evidence="1">Leaf</tissue>
    </source>
</reference>